<reference evidence="2" key="1">
    <citation type="submission" date="2021-09" db="EMBL/GenBank/DDBJ databases">
        <authorList>
            <consortium name="AG Swart"/>
            <person name="Singh M."/>
            <person name="Singh A."/>
            <person name="Seah K."/>
            <person name="Emmerich C."/>
        </authorList>
    </citation>
    <scope>NUCLEOTIDE SEQUENCE</scope>
    <source>
        <strain evidence="2">ATCC30299</strain>
    </source>
</reference>
<accession>A0AAU9K1N9</accession>
<evidence type="ECO:0000313" key="2">
    <source>
        <dbReference type="EMBL" id="CAG9331285.1"/>
    </source>
</evidence>
<proteinExistence type="predicted"/>
<feature type="coiled-coil region" evidence="1">
    <location>
        <begin position="19"/>
        <end position="80"/>
    </location>
</feature>
<protein>
    <submittedName>
        <fullName evidence="2">Uncharacterized protein</fullName>
    </submittedName>
</protein>
<feature type="coiled-coil region" evidence="1">
    <location>
        <begin position="293"/>
        <end position="347"/>
    </location>
</feature>
<sequence length="508" mass="59362">MHNEFINLNMKNYYSRGKREEMENKLRQEQKKFETMMQQARNRQKELIKETNEIRSISKVAAAQIRLQEVQRQEEERRKRKDHRDAYISYLRGNNRGCSREREISALDLQIVEPPKEKTKIPAPNHNQPVECRINTPNTKIPRFLSNLKEDKPLWSKGDLLDSLDLSNTNLNKKPKKEEFEDLNKPEWNPTEKENWLEQNIRESIREWAPTKEMKIISEEEEKPEKIENIKPTKRVTKVLSVKRQTNQNNQINAIENQEKVTEKPKSKFVSRIKSIGNNDPDTEFLNVELECVNEAENKIEESLARLDIKALKVKCKSEVADLNQEVEKLEGSIEKLNLQMDNKKEIKKAEVPAQEQPVQKVEFKPIAKKDKNEPAKMTYNSRYEQINENEGSDSLSRFGIDDTRSIYSAHPYPRKRLIDEDERSMVSAIPGKAEPSEYGAYSVFGEETKSNRSKKYSIVHRKQSQQKLFSKDAETDIASEQSETKTVQGDVVRINPNIDVRALFFDD</sequence>
<evidence type="ECO:0000256" key="1">
    <source>
        <dbReference type="SAM" id="Coils"/>
    </source>
</evidence>
<dbReference type="AlphaFoldDB" id="A0AAU9K1N9"/>
<gene>
    <name evidence="2" type="ORF">BSTOLATCC_MIC53360</name>
</gene>
<keyword evidence="1" id="KW-0175">Coiled coil</keyword>
<evidence type="ECO:0000313" key="3">
    <source>
        <dbReference type="Proteomes" id="UP001162131"/>
    </source>
</evidence>
<comment type="caution">
    <text evidence="2">The sequence shown here is derived from an EMBL/GenBank/DDBJ whole genome shotgun (WGS) entry which is preliminary data.</text>
</comment>
<dbReference type="EMBL" id="CAJZBQ010000053">
    <property type="protein sequence ID" value="CAG9331285.1"/>
    <property type="molecule type" value="Genomic_DNA"/>
</dbReference>
<keyword evidence="3" id="KW-1185">Reference proteome</keyword>
<name>A0AAU9K1N9_9CILI</name>
<dbReference type="Proteomes" id="UP001162131">
    <property type="component" value="Unassembled WGS sequence"/>
</dbReference>
<organism evidence="2 3">
    <name type="scientific">Blepharisma stoltei</name>
    <dbReference type="NCBI Taxonomy" id="1481888"/>
    <lineage>
        <taxon>Eukaryota</taxon>
        <taxon>Sar</taxon>
        <taxon>Alveolata</taxon>
        <taxon>Ciliophora</taxon>
        <taxon>Postciliodesmatophora</taxon>
        <taxon>Heterotrichea</taxon>
        <taxon>Heterotrichida</taxon>
        <taxon>Blepharismidae</taxon>
        <taxon>Blepharisma</taxon>
    </lineage>
</organism>